<protein>
    <submittedName>
        <fullName evidence="5">Uncharacterized protein</fullName>
    </submittedName>
</protein>
<dbReference type="AlphaFoldDB" id="A0A6A6KZT4"/>
<evidence type="ECO:0000256" key="1">
    <source>
        <dbReference type="ARBA" id="ARBA00022723"/>
    </source>
</evidence>
<comment type="caution">
    <text evidence="5">The sequence shown here is derived from an EMBL/GenBank/DDBJ whole genome shotgun (WGS) entry which is preliminary data.</text>
</comment>
<dbReference type="GO" id="GO:0000209">
    <property type="term" value="P:protein polyubiquitination"/>
    <property type="evidence" value="ECO:0007669"/>
    <property type="project" value="InterPro"/>
</dbReference>
<dbReference type="GO" id="GO:0008270">
    <property type="term" value="F:zinc ion binding"/>
    <property type="evidence" value="ECO:0007669"/>
    <property type="project" value="UniProtKB-KW"/>
</dbReference>
<keyword evidence="1" id="KW-0479">Metal-binding</keyword>
<keyword evidence="4" id="KW-0472">Membrane</keyword>
<evidence type="ECO:0000313" key="5">
    <source>
        <dbReference type="EMBL" id="KAF2293605.1"/>
    </source>
</evidence>
<accession>A0A6A6KZT4</accession>
<keyword evidence="3" id="KW-0862">Zinc</keyword>
<evidence type="ECO:0000256" key="3">
    <source>
        <dbReference type="ARBA" id="ARBA00022833"/>
    </source>
</evidence>
<organism evidence="5 6">
    <name type="scientific">Hevea brasiliensis</name>
    <name type="common">Para rubber tree</name>
    <name type="synonym">Siphonia brasiliensis</name>
    <dbReference type="NCBI Taxonomy" id="3981"/>
    <lineage>
        <taxon>Eukaryota</taxon>
        <taxon>Viridiplantae</taxon>
        <taxon>Streptophyta</taxon>
        <taxon>Embryophyta</taxon>
        <taxon>Tracheophyta</taxon>
        <taxon>Spermatophyta</taxon>
        <taxon>Magnoliopsida</taxon>
        <taxon>eudicotyledons</taxon>
        <taxon>Gunneridae</taxon>
        <taxon>Pentapetalae</taxon>
        <taxon>rosids</taxon>
        <taxon>fabids</taxon>
        <taxon>Malpighiales</taxon>
        <taxon>Euphorbiaceae</taxon>
        <taxon>Crotonoideae</taxon>
        <taxon>Micrandreae</taxon>
        <taxon>Hevea</taxon>
    </lineage>
</organism>
<keyword evidence="4" id="KW-0812">Transmembrane</keyword>
<dbReference type="PANTHER" id="PTHR11224">
    <property type="entry name" value="MAKORIN-RELATED"/>
    <property type="match status" value="1"/>
</dbReference>
<feature type="transmembrane region" description="Helical" evidence="4">
    <location>
        <begin position="184"/>
        <end position="206"/>
    </location>
</feature>
<keyword evidence="2" id="KW-0863">Zinc-finger</keyword>
<gene>
    <name evidence="5" type="ORF">GH714_003224</name>
</gene>
<sequence length="266" mass="29741">MVAVSEAAFGWRRRRKGWLMGALFAPIIKEESALMAANADMNMLNHLGEHQSQVLLESFLLQVDLTFLHKPAWNLVFAPNNILENGGIIEPRNVKPEGHSLCSFAAAGTGVAAPYFWNGCQYCIEACPICRKLSYFVVPSVLWSIDCKYFDFGNGNCPFGTSCFTSTCAFFFFFFCFKQWLPYICLTLSLVVLNVAALGHVLSFPFRDYECAFEKSEVPCIRTLQHAYEDGRVEEVASRHLGAEDGNTVIAKNIRLSDFLGSLQIS</sequence>
<reference evidence="5 6" key="1">
    <citation type="journal article" date="2020" name="Mol. Plant">
        <title>The Chromosome-Based Rubber Tree Genome Provides New Insights into Spurge Genome Evolution and Rubber Biosynthesis.</title>
        <authorList>
            <person name="Liu J."/>
            <person name="Shi C."/>
            <person name="Shi C.C."/>
            <person name="Li W."/>
            <person name="Zhang Q.J."/>
            <person name="Zhang Y."/>
            <person name="Li K."/>
            <person name="Lu H.F."/>
            <person name="Shi C."/>
            <person name="Zhu S.T."/>
            <person name="Xiao Z.Y."/>
            <person name="Nan H."/>
            <person name="Yue Y."/>
            <person name="Zhu X.G."/>
            <person name="Wu Y."/>
            <person name="Hong X.N."/>
            <person name="Fan G.Y."/>
            <person name="Tong Y."/>
            <person name="Zhang D."/>
            <person name="Mao C.L."/>
            <person name="Liu Y.L."/>
            <person name="Hao S.J."/>
            <person name="Liu W.Q."/>
            <person name="Lv M.Q."/>
            <person name="Zhang H.B."/>
            <person name="Liu Y."/>
            <person name="Hu-Tang G.R."/>
            <person name="Wang J.P."/>
            <person name="Wang J.H."/>
            <person name="Sun Y.H."/>
            <person name="Ni S.B."/>
            <person name="Chen W.B."/>
            <person name="Zhang X.C."/>
            <person name="Jiao Y.N."/>
            <person name="Eichler E.E."/>
            <person name="Li G.H."/>
            <person name="Liu X."/>
            <person name="Gao L.Z."/>
        </authorList>
    </citation>
    <scope>NUCLEOTIDE SEQUENCE [LARGE SCALE GENOMIC DNA]</scope>
    <source>
        <strain evidence="6">cv. GT1</strain>
        <tissue evidence="5">Leaf</tissue>
    </source>
</reference>
<dbReference type="Proteomes" id="UP000467840">
    <property type="component" value="Chromosome 7"/>
</dbReference>
<evidence type="ECO:0000313" key="6">
    <source>
        <dbReference type="Proteomes" id="UP000467840"/>
    </source>
</evidence>
<dbReference type="GO" id="GO:0061630">
    <property type="term" value="F:ubiquitin protein ligase activity"/>
    <property type="evidence" value="ECO:0007669"/>
    <property type="project" value="InterPro"/>
</dbReference>
<proteinExistence type="predicted"/>
<keyword evidence="4" id="KW-1133">Transmembrane helix</keyword>
<dbReference type="PANTHER" id="PTHR11224:SF10">
    <property type="entry name" value="IP09428P-RELATED"/>
    <property type="match status" value="1"/>
</dbReference>
<dbReference type="EMBL" id="JAAGAX010000013">
    <property type="protein sequence ID" value="KAF2293605.1"/>
    <property type="molecule type" value="Genomic_DNA"/>
</dbReference>
<evidence type="ECO:0000256" key="4">
    <source>
        <dbReference type="SAM" id="Phobius"/>
    </source>
</evidence>
<evidence type="ECO:0000256" key="2">
    <source>
        <dbReference type="ARBA" id="ARBA00022771"/>
    </source>
</evidence>
<keyword evidence="6" id="KW-1185">Reference proteome</keyword>
<name>A0A6A6KZT4_HEVBR</name>
<dbReference type="InterPro" id="IPR045072">
    <property type="entry name" value="MKRN-like"/>
</dbReference>